<keyword evidence="4" id="KW-1185">Reference proteome</keyword>
<feature type="transmembrane region" description="Helical" evidence="1">
    <location>
        <begin position="476"/>
        <end position="494"/>
    </location>
</feature>
<keyword evidence="1" id="KW-1133">Transmembrane helix</keyword>
<dbReference type="InParanoid" id="A0A1X2HC55"/>
<name>A0A1X2HC55_SYNRA</name>
<accession>A0A1X2HC55</accession>
<keyword evidence="1" id="KW-0472">Membrane</keyword>
<dbReference type="Proteomes" id="UP000242180">
    <property type="component" value="Unassembled WGS sequence"/>
</dbReference>
<evidence type="ECO:0000313" key="3">
    <source>
        <dbReference type="EMBL" id="ORY96330.1"/>
    </source>
</evidence>
<evidence type="ECO:0000313" key="4">
    <source>
        <dbReference type="Proteomes" id="UP000242180"/>
    </source>
</evidence>
<protein>
    <recommendedName>
        <fullName evidence="5">Sequence orphan</fullName>
    </recommendedName>
</protein>
<keyword evidence="2" id="KW-0732">Signal</keyword>
<comment type="caution">
    <text evidence="3">The sequence shown here is derived from an EMBL/GenBank/DDBJ whole genome shotgun (WGS) entry which is preliminary data.</text>
</comment>
<organism evidence="3 4">
    <name type="scientific">Syncephalastrum racemosum</name>
    <name type="common">Filamentous fungus</name>
    <dbReference type="NCBI Taxonomy" id="13706"/>
    <lineage>
        <taxon>Eukaryota</taxon>
        <taxon>Fungi</taxon>
        <taxon>Fungi incertae sedis</taxon>
        <taxon>Mucoromycota</taxon>
        <taxon>Mucoromycotina</taxon>
        <taxon>Mucoromycetes</taxon>
        <taxon>Mucorales</taxon>
        <taxon>Syncephalastraceae</taxon>
        <taxon>Syncephalastrum</taxon>
    </lineage>
</organism>
<evidence type="ECO:0000256" key="1">
    <source>
        <dbReference type="SAM" id="Phobius"/>
    </source>
</evidence>
<dbReference type="OrthoDB" id="73465at2759"/>
<reference evidence="3 4" key="1">
    <citation type="submission" date="2016-07" db="EMBL/GenBank/DDBJ databases">
        <title>Pervasive Adenine N6-methylation of Active Genes in Fungi.</title>
        <authorList>
            <consortium name="DOE Joint Genome Institute"/>
            <person name="Mondo S.J."/>
            <person name="Dannebaum R.O."/>
            <person name="Kuo R.C."/>
            <person name="Labutti K."/>
            <person name="Haridas S."/>
            <person name="Kuo A."/>
            <person name="Salamov A."/>
            <person name="Ahrendt S.R."/>
            <person name="Lipzen A."/>
            <person name="Sullivan W."/>
            <person name="Andreopoulos W.B."/>
            <person name="Clum A."/>
            <person name="Lindquist E."/>
            <person name="Daum C."/>
            <person name="Ramamoorthy G.K."/>
            <person name="Gryganskyi A."/>
            <person name="Culley D."/>
            <person name="Magnuson J.K."/>
            <person name="James T.Y."/>
            <person name="O'Malley M.A."/>
            <person name="Stajich J.E."/>
            <person name="Spatafora J.W."/>
            <person name="Visel A."/>
            <person name="Grigoriev I.V."/>
        </authorList>
    </citation>
    <scope>NUCLEOTIDE SEQUENCE [LARGE SCALE GENOMIC DNA]</scope>
    <source>
        <strain evidence="3 4">NRRL 2496</strain>
    </source>
</reference>
<dbReference type="OMA" id="CKINKNR"/>
<sequence length="495" mass="55163">MRPWQIRGLFLFFAVLNCCTQLASSSYLCVRHLQNSPSSVRHHVVNCNERRLDRRDTNSTSAIVVDFTCRASDQECDQANKTFTTASQLLSSVLRLETPIRVNASYLSFCDNFDDCGVRYNNGTLNIGQAYPTVSYLMTDPTDNMTRMYPQAVLKQYTHQLPGQPEWTTYDISAQFNSDVQWYFEDNDATMDDNHLDFLRTVMHEFVHGLGFVSAWSDKEYWRFERFASSYVKPFLTPMPLDPPNELSDVSLSADSDEGVQPYYGYVEFPLDRFLHATQTNLAFSEVTAALNAWGDANIMFQSMVDMVNAWCTQPDLAAQAETVYNASTQPRGVYAILPDVDDILLLETTFSPFSSGTTLSHVDHATYSTTGDYLMIYDSPRGVTFDAMVARYSVPLGPLLVRTLASFGYALQDGYNGTTLRPRLSFWDPPSDLVGTTSNPSPAVSIHADGPASIPSSSSLSASSSTSSTPSRRSFSGYVAFTLLLAFAIIILLL</sequence>
<dbReference type="STRING" id="13706.A0A1X2HC55"/>
<proteinExistence type="predicted"/>
<evidence type="ECO:0000256" key="2">
    <source>
        <dbReference type="SAM" id="SignalP"/>
    </source>
</evidence>
<dbReference type="EMBL" id="MCGN01000005">
    <property type="protein sequence ID" value="ORY96330.1"/>
    <property type="molecule type" value="Genomic_DNA"/>
</dbReference>
<feature type="chain" id="PRO_5012642951" description="Sequence orphan" evidence="2">
    <location>
        <begin position="26"/>
        <end position="495"/>
    </location>
</feature>
<gene>
    <name evidence="3" type="ORF">BCR43DRAFT_491514</name>
</gene>
<keyword evidence="1" id="KW-0812">Transmembrane</keyword>
<dbReference type="AlphaFoldDB" id="A0A1X2HC55"/>
<feature type="signal peptide" evidence="2">
    <location>
        <begin position="1"/>
        <end position="25"/>
    </location>
</feature>
<evidence type="ECO:0008006" key="5">
    <source>
        <dbReference type="Google" id="ProtNLM"/>
    </source>
</evidence>